<dbReference type="InParanoid" id="G3HMT2"/>
<gene>
    <name evidence="2" type="ORF">I79_012055</name>
</gene>
<feature type="region of interest" description="Disordered" evidence="1">
    <location>
        <begin position="1"/>
        <end position="25"/>
    </location>
</feature>
<accession>G3HMT2</accession>
<organism evidence="2 3">
    <name type="scientific">Cricetulus griseus</name>
    <name type="common">Chinese hamster</name>
    <name type="synonym">Cricetulus barabensis griseus</name>
    <dbReference type="NCBI Taxonomy" id="10029"/>
    <lineage>
        <taxon>Eukaryota</taxon>
        <taxon>Metazoa</taxon>
        <taxon>Chordata</taxon>
        <taxon>Craniata</taxon>
        <taxon>Vertebrata</taxon>
        <taxon>Euteleostomi</taxon>
        <taxon>Mammalia</taxon>
        <taxon>Eutheria</taxon>
        <taxon>Euarchontoglires</taxon>
        <taxon>Glires</taxon>
        <taxon>Rodentia</taxon>
        <taxon>Myomorpha</taxon>
        <taxon>Muroidea</taxon>
        <taxon>Cricetidae</taxon>
        <taxon>Cricetinae</taxon>
        <taxon>Cricetulus</taxon>
    </lineage>
</organism>
<dbReference type="AlphaFoldDB" id="G3HMT2"/>
<protein>
    <submittedName>
        <fullName evidence="2">Uncharacterized protein</fullName>
    </submittedName>
</protein>
<feature type="compositionally biased region" description="Low complexity" evidence="1">
    <location>
        <begin position="11"/>
        <end position="25"/>
    </location>
</feature>
<evidence type="ECO:0000313" key="3">
    <source>
        <dbReference type="Proteomes" id="UP000001075"/>
    </source>
</evidence>
<evidence type="ECO:0000313" key="2">
    <source>
        <dbReference type="EMBL" id="EGW10130.1"/>
    </source>
</evidence>
<reference evidence="3" key="1">
    <citation type="journal article" date="2011" name="Nat. Biotechnol.">
        <title>The genomic sequence of the Chinese hamster ovary (CHO)-K1 cell line.</title>
        <authorList>
            <person name="Xu X."/>
            <person name="Nagarajan H."/>
            <person name="Lewis N.E."/>
            <person name="Pan S."/>
            <person name="Cai Z."/>
            <person name="Liu X."/>
            <person name="Chen W."/>
            <person name="Xie M."/>
            <person name="Wang W."/>
            <person name="Hammond S."/>
            <person name="Andersen M.R."/>
            <person name="Neff N."/>
            <person name="Passarelli B."/>
            <person name="Koh W."/>
            <person name="Fan H.C."/>
            <person name="Wang J."/>
            <person name="Gui Y."/>
            <person name="Lee K.H."/>
            <person name="Betenbaugh M.J."/>
            <person name="Quake S.R."/>
            <person name="Famili I."/>
            <person name="Palsson B.O."/>
            <person name="Wang J."/>
        </authorList>
    </citation>
    <scope>NUCLEOTIDE SEQUENCE [LARGE SCALE GENOMIC DNA]</scope>
    <source>
        <strain evidence="3">CHO K1 cell line</strain>
    </source>
</reference>
<proteinExistence type="predicted"/>
<name>G3HMT2_CRIGR</name>
<dbReference type="Proteomes" id="UP000001075">
    <property type="component" value="Unassembled WGS sequence"/>
</dbReference>
<sequence length="98" mass="11314">MKTRSRTKGKNLSNQTTQQQNQQKKILSNIYRYEKETTQTAFFPSHSPGGEKNDHQWQLAVAESNTKSRLHAQERMLRLLLVVSGALHSQRNFSSNEL</sequence>
<dbReference type="EMBL" id="JH000523">
    <property type="protein sequence ID" value="EGW10130.1"/>
    <property type="molecule type" value="Genomic_DNA"/>
</dbReference>
<evidence type="ECO:0000256" key="1">
    <source>
        <dbReference type="SAM" id="MobiDB-lite"/>
    </source>
</evidence>